<dbReference type="eggNOG" id="ENOG5033D9N">
    <property type="taxonomic scope" value="Bacteria"/>
</dbReference>
<evidence type="ECO:0000256" key="1">
    <source>
        <dbReference type="SAM" id="Coils"/>
    </source>
</evidence>
<dbReference type="Proteomes" id="UP000003676">
    <property type="component" value="Unassembled WGS sequence"/>
</dbReference>
<protein>
    <recommendedName>
        <fullName evidence="3">Phage tail assembly chaperone-like domain-containing protein</fullName>
    </recommendedName>
</protein>
<feature type="domain" description="Phage tail assembly chaperone-like" evidence="3">
    <location>
        <begin position="112"/>
        <end position="175"/>
    </location>
</feature>
<dbReference type="EMBL" id="ABXU01000025">
    <property type="protein sequence ID" value="EEB34273.1"/>
    <property type="molecule type" value="Genomic_DNA"/>
</dbReference>
<reference evidence="4 5" key="1">
    <citation type="submission" date="2008-10" db="EMBL/GenBank/DDBJ databases">
        <title>Draft genome sequence of Desulvovibrio piger (ATCC 29098).</title>
        <authorList>
            <person name="Sudarsanam P."/>
            <person name="Ley R."/>
            <person name="Guruge J."/>
            <person name="Turnbaugh P.J."/>
            <person name="Mahowald M."/>
            <person name="Liep D."/>
            <person name="Gordon J."/>
        </authorList>
    </citation>
    <scope>NUCLEOTIDE SEQUENCE [LARGE SCALE GENOMIC DNA]</scope>
    <source>
        <strain evidence="4 5">ATCC 29098</strain>
    </source>
</reference>
<feature type="coiled-coil region" evidence="1">
    <location>
        <begin position="79"/>
        <end position="114"/>
    </location>
</feature>
<keyword evidence="1" id="KW-0175">Coiled coil</keyword>
<dbReference type="AlphaFoldDB" id="B6WRS0"/>
<dbReference type="HOGENOM" id="CLU_1445485_0_0_7"/>
<evidence type="ECO:0000313" key="5">
    <source>
        <dbReference type="Proteomes" id="UP000003676"/>
    </source>
</evidence>
<evidence type="ECO:0000313" key="4">
    <source>
        <dbReference type="EMBL" id="EEB34273.1"/>
    </source>
</evidence>
<gene>
    <name evidence="4" type="ORF">DESPIG_00761</name>
</gene>
<reference evidence="4 5" key="2">
    <citation type="submission" date="2008-10" db="EMBL/GenBank/DDBJ databases">
        <authorList>
            <person name="Fulton L."/>
            <person name="Clifton S."/>
            <person name="Fulton B."/>
            <person name="Xu J."/>
            <person name="Minx P."/>
            <person name="Pepin K.H."/>
            <person name="Johnson M."/>
            <person name="Bhonagiri V."/>
            <person name="Nash W.E."/>
            <person name="Mardis E.R."/>
            <person name="Wilson R.K."/>
        </authorList>
    </citation>
    <scope>NUCLEOTIDE SEQUENCE [LARGE SCALE GENOMIC DNA]</scope>
    <source>
        <strain evidence="4 5">ATCC 29098</strain>
    </source>
</reference>
<sequence>MRQKIRRKDMSRVTVVPADRLVIVDGQALTFAFNAPERMHALQWDGKQGHIEWLGSGDEPPHNEPLAADSYAGQIAPYVELWKEEKARLEQAAAEAEAARLAEYNSEAARFERLRAERDRRLSATDYLLMQDYPLDNTLKEAVQLYRQALRDLPSQEGAPWDGGGEETPWPVMPAGLEA</sequence>
<dbReference type="Pfam" id="PF16778">
    <property type="entry name" value="Phage_tail_APC"/>
    <property type="match status" value="1"/>
</dbReference>
<evidence type="ECO:0000259" key="3">
    <source>
        <dbReference type="Pfam" id="PF16778"/>
    </source>
</evidence>
<feature type="region of interest" description="Disordered" evidence="2">
    <location>
        <begin position="154"/>
        <end position="179"/>
    </location>
</feature>
<proteinExistence type="predicted"/>
<name>B6WRS0_9BACT</name>
<evidence type="ECO:0000256" key="2">
    <source>
        <dbReference type="SAM" id="MobiDB-lite"/>
    </source>
</evidence>
<dbReference type="InterPro" id="IPR031893">
    <property type="entry name" value="Phage_tail_APC"/>
</dbReference>
<organism evidence="4 5">
    <name type="scientific">Desulfovibrio piger ATCC 29098</name>
    <dbReference type="NCBI Taxonomy" id="411464"/>
    <lineage>
        <taxon>Bacteria</taxon>
        <taxon>Pseudomonadati</taxon>
        <taxon>Thermodesulfobacteriota</taxon>
        <taxon>Desulfovibrionia</taxon>
        <taxon>Desulfovibrionales</taxon>
        <taxon>Desulfovibrionaceae</taxon>
        <taxon>Desulfovibrio</taxon>
    </lineage>
</organism>
<dbReference type="Gene3D" id="6.10.140.1310">
    <property type="match status" value="1"/>
</dbReference>
<accession>B6WRS0</accession>
<comment type="caution">
    <text evidence="4">The sequence shown here is derived from an EMBL/GenBank/DDBJ whole genome shotgun (WGS) entry which is preliminary data.</text>
</comment>